<comment type="caution">
    <text evidence="1">The sequence shown here is derived from an EMBL/GenBank/DDBJ whole genome shotgun (WGS) entry which is preliminary data.</text>
</comment>
<dbReference type="EMBL" id="ACRO01000008">
    <property type="protein sequence ID" value="EGF85601.1"/>
    <property type="molecule type" value="Genomic_DNA"/>
</dbReference>
<evidence type="ECO:0000313" key="2">
    <source>
        <dbReference type="Proteomes" id="UP000004773"/>
    </source>
</evidence>
<dbReference type="AlphaFoldDB" id="A0AA87AJZ7"/>
<sequence length="95" mass="11243">MNLQVTSAIRKKEHILDAFDSFVDCDHLVSFSNYRLNKSLFMDENDGYLIPSRRGGDYRRQDEPINIYPNGSIWLSTKDNYLRDKTFYSKKNKNL</sequence>
<evidence type="ECO:0000313" key="1">
    <source>
        <dbReference type="EMBL" id="EGF85601.1"/>
    </source>
</evidence>
<name>A0AA87AJZ7_9BACL</name>
<proteinExistence type="predicted"/>
<gene>
    <name evidence="1" type="ORF">HMPREF0428_00765</name>
</gene>
<dbReference type="Gene3D" id="3.90.550.10">
    <property type="entry name" value="Spore Coat Polysaccharide Biosynthesis Protein SpsA, Chain A"/>
    <property type="match status" value="1"/>
</dbReference>
<protein>
    <submittedName>
        <fullName evidence="1">Uncharacterized protein</fullName>
    </submittedName>
</protein>
<dbReference type="InterPro" id="IPR029044">
    <property type="entry name" value="Nucleotide-diphossugar_trans"/>
</dbReference>
<reference evidence="1 2" key="1">
    <citation type="submission" date="2011-03" db="EMBL/GenBank/DDBJ databases">
        <title>The Genome Sequence of Gemella haemolysans M341.</title>
        <authorList>
            <consortium name="The Broad Institute Genome Sequencing Platform"/>
            <consortium name="The Broad Institute Genome Sequencing Center for Infectious Disease"/>
            <person name="Earl A."/>
            <person name="Ward D."/>
            <person name="Feldgarden M."/>
            <person name="Gevers D."/>
            <person name="Sibley C.D."/>
            <person name="Field T.R."/>
            <person name="Grinwis M."/>
            <person name="Eshaghurshan C.S."/>
            <person name="Surette M.G."/>
            <person name="Young S.K."/>
            <person name="Zeng Q."/>
            <person name="Gargeya S."/>
            <person name="Fitzgerald M."/>
            <person name="Haas B."/>
            <person name="Abouelleil A."/>
            <person name="Alvarado L."/>
            <person name="Arachchi H.M."/>
            <person name="Berlin A."/>
            <person name="Brown A."/>
            <person name="Chapman S.B."/>
            <person name="Chen Z."/>
            <person name="Dunbar C."/>
            <person name="Freedman E."/>
            <person name="Gearin G."/>
            <person name="Gellesch M."/>
            <person name="Goldberg J."/>
            <person name="Griggs A."/>
            <person name="Gujja S."/>
            <person name="Heilman E.R."/>
            <person name="Heiman D."/>
            <person name="Howarth C."/>
            <person name="Larson L."/>
            <person name="Lui A."/>
            <person name="MacDonald P.J.P."/>
            <person name="Mehta T."/>
            <person name="Montmayeur A."/>
            <person name="Murphy C."/>
            <person name="Neiman D."/>
            <person name="Pearson M."/>
            <person name="Priest M."/>
            <person name="Roberts A."/>
            <person name="Saif S."/>
            <person name="Shea T."/>
            <person name="Shenoy N."/>
            <person name="Sisk P."/>
            <person name="Stolte C."/>
            <person name="Sykes S."/>
            <person name="White J."/>
            <person name="Yandava C."/>
            <person name="Wortman J."/>
            <person name="Nusbaum C."/>
            <person name="Birren B."/>
        </authorList>
    </citation>
    <scope>NUCLEOTIDE SEQUENCE [LARGE SCALE GENOMIC DNA]</scope>
    <source>
        <strain evidence="1 2">M341</strain>
    </source>
</reference>
<accession>A0AA87AJZ7</accession>
<organism evidence="1 2">
    <name type="scientific">Gemella haemolysans M341</name>
    <dbReference type="NCBI Taxonomy" id="562981"/>
    <lineage>
        <taxon>Bacteria</taxon>
        <taxon>Bacillati</taxon>
        <taxon>Bacillota</taxon>
        <taxon>Bacilli</taxon>
        <taxon>Bacillales</taxon>
        <taxon>Gemellaceae</taxon>
        <taxon>Gemella</taxon>
    </lineage>
</organism>
<dbReference type="RefSeq" id="WP_003146801.1">
    <property type="nucleotide sequence ID" value="NZ_GL883582.1"/>
</dbReference>
<dbReference type="Proteomes" id="UP000004773">
    <property type="component" value="Unassembled WGS sequence"/>
</dbReference>